<evidence type="ECO:0000313" key="5">
    <source>
        <dbReference type="Proteomes" id="UP000184389"/>
    </source>
</evidence>
<dbReference type="Proteomes" id="UP000184389">
    <property type="component" value="Unassembled WGS sequence"/>
</dbReference>
<dbReference type="Pfam" id="PF22515">
    <property type="entry name" value="DUF6996"/>
    <property type="match status" value="1"/>
</dbReference>
<name>A0A1M5SNA7_9FIRM</name>
<gene>
    <name evidence="4" type="ORF">SAMN02745180_00224</name>
</gene>
<proteinExistence type="predicted"/>
<feature type="domain" description="DUF6996" evidence="1">
    <location>
        <begin position="7"/>
        <end position="75"/>
    </location>
</feature>
<protein>
    <submittedName>
        <fullName evidence="4">Uncharacterized protein</fullName>
    </submittedName>
</protein>
<reference evidence="4 5" key="1">
    <citation type="submission" date="2016-11" db="EMBL/GenBank/DDBJ databases">
        <authorList>
            <person name="Jaros S."/>
            <person name="Januszkiewicz K."/>
            <person name="Wedrychowicz H."/>
        </authorList>
    </citation>
    <scope>NUCLEOTIDE SEQUENCE [LARGE SCALE GENOMIC DNA]</scope>
    <source>
        <strain evidence="4 5">DSM 13106</strain>
    </source>
</reference>
<evidence type="ECO:0000259" key="1">
    <source>
        <dbReference type="Pfam" id="PF22515"/>
    </source>
</evidence>
<dbReference type="STRING" id="1123281.SAMN02745180_00224"/>
<dbReference type="AlphaFoldDB" id="A0A1M5SNA7"/>
<dbReference type="InterPro" id="IPR055650">
    <property type="entry name" value="DUF7226"/>
</dbReference>
<dbReference type="InterPro" id="IPR054265">
    <property type="entry name" value="DUF6996"/>
</dbReference>
<evidence type="ECO:0000313" key="4">
    <source>
        <dbReference type="EMBL" id="SHH39986.1"/>
    </source>
</evidence>
<dbReference type="InterPro" id="IPR054266">
    <property type="entry name" value="DUF6997"/>
</dbReference>
<keyword evidence="5" id="KW-1185">Reference proteome</keyword>
<sequence length="426" mass="50249">MSETKNDLAWSKLFTKYNILNEIEKKGFFEISSIQINEFREARLATKFDHKINLPKLFRENHLSILPVTRGNYVISQFEAYKEFDEMNTEVTNIVFPEYIESIDYKNITSESMAINCAFVSGILSDFFQDDKILPTVNGRMSSDKFSFYINNTNTNKSVEVKVSNSQIEIDGGFEGKESLALIEAKNSISDDFLIRQLYYPYRLWNSKIAKAIRPIFMVYSNGIFTLYEYEFLDTCNYNSLILTKQKNYTLEQFDVKLDDIKSILNEVQVIEEPRIPFPQADNMKRLINLLELLYTNDMTKEEITTTYDFDPRQTNYYTDAGRYLGVIDKRRENENIVYFLTDEGKRLFNMNLKLRQLKFVELILKHSAFNKVLKEYFKVEKMPEKSDIVEIMKKSNLYRIGSEETFKRRAQTISSWINWILELAK</sequence>
<dbReference type="Pfam" id="PF22518">
    <property type="entry name" value="DUF6997"/>
    <property type="match status" value="1"/>
</dbReference>
<dbReference type="OrthoDB" id="9774819at2"/>
<evidence type="ECO:0000259" key="3">
    <source>
        <dbReference type="Pfam" id="PF23871"/>
    </source>
</evidence>
<feature type="domain" description="DUF6997" evidence="2">
    <location>
        <begin position="77"/>
        <end position="250"/>
    </location>
</feature>
<accession>A0A1M5SNA7</accession>
<organism evidence="4 5">
    <name type="scientific">Sporanaerobacter acetigenes DSM 13106</name>
    <dbReference type="NCBI Taxonomy" id="1123281"/>
    <lineage>
        <taxon>Bacteria</taxon>
        <taxon>Bacillati</taxon>
        <taxon>Bacillota</taxon>
        <taxon>Tissierellia</taxon>
        <taxon>Tissierellales</taxon>
        <taxon>Sporanaerobacteraceae</taxon>
        <taxon>Sporanaerobacter</taxon>
    </lineage>
</organism>
<dbReference type="Pfam" id="PF23871">
    <property type="entry name" value="DUF7226"/>
    <property type="match status" value="1"/>
</dbReference>
<dbReference type="RefSeq" id="WP_072742688.1">
    <property type="nucleotide sequence ID" value="NZ_FQXR01000002.1"/>
</dbReference>
<evidence type="ECO:0000259" key="2">
    <source>
        <dbReference type="Pfam" id="PF22518"/>
    </source>
</evidence>
<dbReference type="EMBL" id="FQXR01000002">
    <property type="protein sequence ID" value="SHH39986.1"/>
    <property type="molecule type" value="Genomic_DNA"/>
</dbReference>
<feature type="domain" description="DUF7226" evidence="3">
    <location>
        <begin position="286"/>
        <end position="425"/>
    </location>
</feature>